<evidence type="ECO:0000256" key="5">
    <source>
        <dbReference type="ARBA" id="ARBA00022989"/>
    </source>
</evidence>
<evidence type="ECO:0000256" key="3">
    <source>
        <dbReference type="ARBA" id="ARBA00022692"/>
    </source>
</evidence>
<feature type="domain" description="Trichome birefringence-like N-terminal" evidence="10">
    <location>
        <begin position="152"/>
        <end position="204"/>
    </location>
</feature>
<dbReference type="PANTHER" id="PTHR32285:SF8">
    <property type="entry name" value="PROTEIN TRICHOME BIREFRINGENCE-LIKE 5"/>
    <property type="match status" value="1"/>
</dbReference>
<dbReference type="InterPro" id="IPR026057">
    <property type="entry name" value="TBL_C"/>
</dbReference>
<evidence type="ECO:0000313" key="12">
    <source>
        <dbReference type="Proteomes" id="UP001497516"/>
    </source>
</evidence>
<keyword evidence="5 8" id="KW-1133">Transmembrane helix</keyword>
<reference evidence="11 12" key="1">
    <citation type="submission" date="2024-04" db="EMBL/GenBank/DDBJ databases">
        <authorList>
            <person name="Fracassetti M."/>
        </authorList>
    </citation>
    <scope>NUCLEOTIDE SEQUENCE [LARGE SCALE GENOMIC DNA]</scope>
</reference>
<evidence type="ECO:0000256" key="7">
    <source>
        <dbReference type="SAM" id="MobiDB-lite"/>
    </source>
</evidence>
<comment type="subcellular location">
    <subcellularLocation>
        <location evidence="1">Membrane</location>
        <topology evidence="1">Single-pass membrane protein</topology>
    </subcellularLocation>
</comment>
<evidence type="ECO:0000259" key="10">
    <source>
        <dbReference type="Pfam" id="PF14416"/>
    </source>
</evidence>
<evidence type="ECO:0000256" key="4">
    <source>
        <dbReference type="ARBA" id="ARBA00022968"/>
    </source>
</evidence>
<evidence type="ECO:0000256" key="6">
    <source>
        <dbReference type="ARBA" id="ARBA00023136"/>
    </source>
</evidence>
<dbReference type="InterPro" id="IPR025846">
    <property type="entry name" value="TBL_N"/>
</dbReference>
<keyword evidence="12" id="KW-1185">Reference proteome</keyword>
<protein>
    <recommendedName>
        <fullName evidence="13">Trichome birefringence-like N-terminal domain-containing protein</fullName>
    </recommendedName>
</protein>
<dbReference type="GO" id="GO:0016020">
    <property type="term" value="C:membrane"/>
    <property type="evidence" value="ECO:0007669"/>
    <property type="project" value="UniProtKB-SubCell"/>
</dbReference>
<feature type="region of interest" description="Disordered" evidence="7">
    <location>
        <begin position="121"/>
        <end position="143"/>
    </location>
</feature>
<dbReference type="Proteomes" id="UP001497516">
    <property type="component" value="Chromosome 9"/>
</dbReference>
<dbReference type="EMBL" id="OZ034822">
    <property type="protein sequence ID" value="CAL1414013.1"/>
    <property type="molecule type" value="Genomic_DNA"/>
</dbReference>
<accession>A0AAV2GW28</accession>
<evidence type="ECO:0000256" key="8">
    <source>
        <dbReference type="SAM" id="Phobius"/>
    </source>
</evidence>
<feature type="compositionally biased region" description="Pro residues" evidence="7">
    <location>
        <begin position="48"/>
        <end position="61"/>
    </location>
</feature>
<gene>
    <name evidence="11" type="ORF">LTRI10_LOCUS53202</name>
</gene>
<sequence length="501" mass="56337">MADSPPISSDKNRYTLTLFLSVSLFLSVVFLSNRRYLQQSLDDFFPPVHPQTLTPPPPPPSLLLRKPNPAADDEESEARSVAADVKKNITAAAIVAVEAAVLKDVDSGAANRSDSAAAAAASEIASSSPDAGFGSGGREEERERVMRDGLNDCDLYMGSWVRDDDYPIYKPGSCEYVDEAFDCQGNGRPDADYLRWRWKPHGCDLPRFNATDFLERLRGKKLLLVGDSMNRNQFESILCLLREGLPDKTRMLEISGHKITKGRGSYIFKFLDFNCSVEYALSHYLVKEGSRVNGQGNSNPTLSIDQVDKTSKKWKRADIIVFNTGHWWRHRKTSRGVNYYKEGDYLYPHLDVTEAYRRALQTWGRWIDQNLNTSKQLVFYRGYSSAHFRGGDWDSGGSCYNEKEPVLNDDGAIVNSYPAKMKVVEEVIAGMKFPVRLLNVTRLTNFRKDGHPSVYRKSSSTNSSIKVVQDCSHWCLPGVPDAWNELIYANLILKLPSSNDT</sequence>
<evidence type="ECO:0008006" key="13">
    <source>
        <dbReference type="Google" id="ProtNLM"/>
    </source>
</evidence>
<dbReference type="AlphaFoldDB" id="A0AAV2GW28"/>
<keyword evidence="4" id="KW-0735">Signal-anchor</keyword>
<comment type="similarity">
    <text evidence="2">Belongs to the PC-esterase family. TBL subfamily.</text>
</comment>
<keyword evidence="3 8" id="KW-0812">Transmembrane</keyword>
<dbReference type="Pfam" id="PF13839">
    <property type="entry name" value="PC-Esterase"/>
    <property type="match status" value="1"/>
</dbReference>
<dbReference type="GO" id="GO:0016413">
    <property type="term" value="F:O-acetyltransferase activity"/>
    <property type="evidence" value="ECO:0007669"/>
    <property type="project" value="InterPro"/>
</dbReference>
<evidence type="ECO:0000256" key="2">
    <source>
        <dbReference type="ARBA" id="ARBA00007727"/>
    </source>
</evidence>
<dbReference type="GO" id="GO:0005794">
    <property type="term" value="C:Golgi apparatus"/>
    <property type="evidence" value="ECO:0007669"/>
    <property type="project" value="TreeGrafter"/>
</dbReference>
<keyword evidence="6 8" id="KW-0472">Membrane</keyword>
<proteinExistence type="inferred from homology"/>
<dbReference type="Pfam" id="PF14416">
    <property type="entry name" value="PMR5N"/>
    <property type="match status" value="1"/>
</dbReference>
<organism evidence="11 12">
    <name type="scientific">Linum trigynum</name>
    <dbReference type="NCBI Taxonomy" id="586398"/>
    <lineage>
        <taxon>Eukaryota</taxon>
        <taxon>Viridiplantae</taxon>
        <taxon>Streptophyta</taxon>
        <taxon>Embryophyta</taxon>
        <taxon>Tracheophyta</taxon>
        <taxon>Spermatophyta</taxon>
        <taxon>Magnoliopsida</taxon>
        <taxon>eudicotyledons</taxon>
        <taxon>Gunneridae</taxon>
        <taxon>Pentapetalae</taxon>
        <taxon>rosids</taxon>
        <taxon>fabids</taxon>
        <taxon>Malpighiales</taxon>
        <taxon>Linaceae</taxon>
        <taxon>Linum</taxon>
    </lineage>
</organism>
<dbReference type="PANTHER" id="PTHR32285">
    <property type="entry name" value="PROTEIN TRICHOME BIREFRINGENCE-LIKE 9-RELATED"/>
    <property type="match status" value="1"/>
</dbReference>
<feature type="domain" description="Trichome birefringence-like C-terminal" evidence="9">
    <location>
        <begin position="205"/>
        <end position="489"/>
    </location>
</feature>
<feature type="compositionally biased region" description="Low complexity" evidence="7">
    <location>
        <begin position="121"/>
        <end position="132"/>
    </location>
</feature>
<feature type="region of interest" description="Disordered" evidence="7">
    <location>
        <begin position="48"/>
        <end position="79"/>
    </location>
</feature>
<evidence type="ECO:0000256" key="1">
    <source>
        <dbReference type="ARBA" id="ARBA00004167"/>
    </source>
</evidence>
<dbReference type="InterPro" id="IPR029962">
    <property type="entry name" value="TBL"/>
</dbReference>
<feature type="transmembrane region" description="Helical" evidence="8">
    <location>
        <begin position="14"/>
        <end position="31"/>
    </location>
</feature>
<name>A0AAV2GW28_9ROSI</name>
<evidence type="ECO:0000259" key="9">
    <source>
        <dbReference type="Pfam" id="PF13839"/>
    </source>
</evidence>
<evidence type="ECO:0000313" key="11">
    <source>
        <dbReference type="EMBL" id="CAL1414013.1"/>
    </source>
</evidence>